<dbReference type="OrthoDB" id="636685at2759"/>
<dbReference type="PANTHER" id="PTHR10252">
    <property type="entry name" value="HISTONE-LIKE TRANSCRIPTION FACTOR CCAAT-RELATED"/>
    <property type="match status" value="1"/>
</dbReference>
<dbReference type="SUPFAM" id="SSF47113">
    <property type="entry name" value="Histone-fold"/>
    <property type="match status" value="1"/>
</dbReference>
<dbReference type="InterPro" id="IPR050568">
    <property type="entry name" value="Transcr_DNA_Rep_Reg"/>
</dbReference>
<evidence type="ECO:0000256" key="1">
    <source>
        <dbReference type="ARBA" id="ARBA00004123"/>
    </source>
</evidence>
<dbReference type="GO" id="GO:0008623">
    <property type="term" value="C:CHRAC"/>
    <property type="evidence" value="ECO:0007669"/>
    <property type="project" value="TreeGrafter"/>
</dbReference>
<evidence type="ECO:0000313" key="5">
    <source>
        <dbReference type="EMBL" id="TVY21307.1"/>
    </source>
</evidence>
<dbReference type="PANTHER" id="PTHR10252:SF54">
    <property type="entry name" value="CHROMATIN ACCESSIBILITY COMPLEX PROTEIN 1"/>
    <property type="match status" value="1"/>
</dbReference>
<feature type="compositionally biased region" description="Polar residues" evidence="3">
    <location>
        <begin position="130"/>
        <end position="140"/>
    </location>
</feature>
<dbReference type="Gene3D" id="1.10.20.10">
    <property type="entry name" value="Histone, subunit A"/>
    <property type="match status" value="1"/>
</dbReference>
<dbReference type="Proteomes" id="UP000469559">
    <property type="component" value="Unassembled WGS sequence"/>
</dbReference>
<organism evidence="5 6">
    <name type="scientific">Lachnellula arida</name>
    <dbReference type="NCBI Taxonomy" id="1316785"/>
    <lineage>
        <taxon>Eukaryota</taxon>
        <taxon>Fungi</taxon>
        <taxon>Dikarya</taxon>
        <taxon>Ascomycota</taxon>
        <taxon>Pezizomycotina</taxon>
        <taxon>Leotiomycetes</taxon>
        <taxon>Helotiales</taxon>
        <taxon>Lachnaceae</taxon>
        <taxon>Lachnellula</taxon>
    </lineage>
</organism>
<feature type="domain" description="Transcription factor CBF/NF-Y/archaeal histone" evidence="4">
    <location>
        <begin position="19"/>
        <end position="84"/>
    </location>
</feature>
<evidence type="ECO:0000256" key="3">
    <source>
        <dbReference type="SAM" id="MobiDB-lite"/>
    </source>
</evidence>
<feature type="region of interest" description="Disordered" evidence="3">
    <location>
        <begin position="108"/>
        <end position="192"/>
    </location>
</feature>
<dbReference type="GO" id="GO:0046982">
    <property type="term" value="F:protein heterodimerization activity"/>
    <property type="evidence" value="ECO:0007669"/>
    <property type="project" value="InterPro"/>
</dbReference>
<dbReference type="CDD" id="cd23645">
    <property type="entry name" value="HFD_Dpb3-like"/>
    <property type="match status" value="1"/>
</dbReference>
<protein>
    <submittedName>
        <fullName evidence="5">DNA polymerase epsilon subunit C</fullName>
    </submittedName>
</protein>
<accession>A0A8T9BMW9</accession>
<comment type="caution">
    <text evidence="5">The sequence shown here is derived from an EMBL/GenBank/DDBJ whole genome shotgun (WGS) entry which is preliminary data.</text>
</comment>
<sequence length="192" mass="20721">MPYNTTAIPPRREPSGSTQLPLSRVRKMIMQDQDIAVCANSAAFVLTLATELFIQYMAEQGHNVVKSEKKPRRNIQYRDLSKAVAQLDNLQFLEDVVPRTVPFKEIKAKKTSAAGPSHSHAVANGEGSGNVESGQTTLDSKQFAVANGTNGDAESLDDGDNDPNTQLEMESRGARLSTGSAGLNGQEDVEMS</sequence>
<evidence type="ECO:0000313" key="6">
    <source>
        <dbReference type="Proteomes" id="UP000469559"/>
    </source>
</evidence>
<keyword evidence="6" id="KW-1185">Reference proteome</keyword>
<dbReference type="Pfam" id="PF00808">
    <property type="entry name" value="CBFD_NFYB_HMF"/>
    <property type="match status" value="1"/>
</dbReference>
<dbReference type="GO" id="GO:0006261">
    <property type="term" value="P:DNA-templated DNA replication"/>
    <property type="evidence" value="ECO:0007669"/>
    <property type="project" value="TreeGrafter"/>
</dbReference>
<proteinExistence type="predicted"/>
<dbReference type="InterPro" id="IPR003958">
    <property type="entry name" value="CBFA_NFYB_domain"/>
</dbReference>
<evidence type="ECO:0000259" key="4">
    <source>
        <dbReference type="Pfam" id="PF00808"/>
    </source>
</evidence>
<dbReference type="EMBL" id="QGMF01000021">
    <property type="protein sequence ID" value="TVY21307.1"/>
    <property type="molecule type" value="Genomic_DNA"/>
</dbReference>
<comment type="subcellular location">
    <subcellularLocation>
        <location evidence="1">Nucleus</location>
    </subcellularLocation>
</comment>
<reference evidence="5 6" key="1">
    <citation type="submission" date="2018-05" db="EMBL/GenBank/DDBJ databases">
        <title>Whole genome sequencing for identification of molecular markers to develop diagnostic detection tools for the regulated plant pathogen Lachnellula willkommii.</title>
        <authorList>
            <person name="Giroux E."/>
            <person name="Bilodeau G."/>
        </authorList>
    </citation>
    <scope>NUCLEOTIDE SEQUENCE [LARGE SCALE GENOMIC DNA]</scope>
    <source>
        <strain evidence="5 6">CBS 203.66</strain>
    </source>
</reference>
<gene>
    <name evidence="5" type="primary">DPB3_0</name>
    <name evidence="5" type="ORF">LARI1_G000432</name>
</gene>
<keyword evidence="2" id="KW-0539">Nucleus</keyword>
<dbReference type="InterPro" id="IPR009072">
    <property type="entry name" value="Histone-fold"/>
</dbReference>
<dbReference type="AlphaFoldDB" id="A0A8T9BMW9"/>
<name>A0A8T9BMW9_9HELO</name>
<evidence type="ECO:0000256" key="2">
    <source>
        <dbReference type="ARBA" id="ARBA00023242"/>
    </source>
</evidence>